<comment type="similarity">
    <text evidence="2">Belongs to the OMP decarboxylase family. Type 2 subfamily.</text>
</comment>
<dbReference type="EMBL" id="FNQK01000001">
    <property type="protein sequence ID" value="SDZ74576.1"/>
    <property type="molecule type" value="Genomic_DNA"/>
</dbReference>
<evidence type="ECO:0000313" key="10">
    <source>
        <dbReference type="Proteomes" id="UP000198846"/>
    </source>
</evidence>
<dbReference type="InterPro" id="IPR011060">
    <property type="entry name" value="RibuloseP-bd_barrel"/>
</dbReference>
<dbReference type="RefSeq" id="WP_092131243.1">
    <property type="nucleotide sequence ID" value="NZ_FNQK01000001.1"/>
</dbReference>
<evidence type="ECO:0000256" key="3">
    <source>
        <dbReference type="ARBA" id="ARBA00022793"/>
    </source>
</evidence>
<dbReference type="Gene3D" id="3.20.20.70">
    <property type="entry name" value="Aldolase class I"/>
    <property type="match status" value="1"/>
</dbReference>
<dbReference type="InterPro" id="IPR013785">
    <property type="entry name" value="Aldolase_TIM"/>
</dbReference>
<dbReference type="SUPFAM" id="SSF51366">
    <property type="entry name" value="Ribulose-phoshate binding barrel"/>
    <property type="match status" value="1"/>
</dbReference>
<dbReference type="EC" id="4.1.1.23" evidence="7"/>
<accession>A0A1H3VIH5</accession>
<dbReference type="Proteomes" id="UP000198846">
    <property type="component" value="Unassembled WGS sequence"/>
</dbReference>
<proteinExistence type="inferred from homology"/>
<dbReference type="InterPro" id="IPR011995">
    <property type="entry name" value="OMPdecase_type-2"/>
</dbReference>
<comment type="catalytic activity">
    <reaction evidence="6">
        <text>orotidine 5'-phosphate + H(+) = UMP + CO2</text>
        <dbReference type="Rhea" id="RHEA:11596"/>
        <dbReference type="ChEBI" id="CHEBI:15378"/>
        <dbReference type="ChEBI" id="CHEBI:16526"/>
        <dbReference type="ChEBI" id="CHEBI:57538"/>
        <dbReference type="ChEBI" id="CHEBI:57865"/>
        <dbReference type="EC" id="4.1.1.23"/>
    </reaction>
</comment>
<evidence type="ECO:0000256" key="7">
    <source>
        <dbReference type="NCBIfam" id="TIGR02127"/>
    </source>
</evidence>
<dbReference type="GO" id="GO:0004590">
    <property type="term" value="F:orotidine-5'-phosphate decarboxylase activity"/>
    <property type="evidence" value="ECO:0007669"/>
    <property type="project" value="UniProtKB-UniRule"/>
</dbReference>
<reference evidence="9 10" key="1">
    <citation type="submission" date="2016-10" db="EMBL/GenBank/DDBJ databases">
        <authorList>
            <person name="de Groot N.N."/>
        </authorList>
    </citation>
    <scope>NUCLEOTIDE SEQUENCE [LARGE SCALE GENOMIC DNA]</scope>
    <source>
        <strain evidence="9 10">DSM 23842</strain>
    </source>
</reference>
<dbReference type="GO" id="GO:0044205">
    <property type="term" value="P:'de novo' UMP biosynthetic process"/>
    <property type="evidence" value="ECO:0007669"/>
    <property type="project" value="UniProtKB-UniPathway"/>
</dbReference>
<comment type="pathway">
    <text evidence="1">Pyrimidine metabolism; UMP biosynthesis via de novo pathway; UMP from orotate: step 2/2.</text>
</comment>
<dbReference type="GO" id="GO:0006207">
    <property type="term" value="P:'de novo' pyrimidine nucleobase biosynthetic process"/>
    <property type="evidence" value="ECO:0007669"/>
    <property type="project" value="InterPro"/>
</dbReference>
<dbReference type="STRING" id="283786.SAMN04487990_101193"/>
<dbReference type="PANTHER" id="PTHR43375">
    <property type="entry name" value="OROTIDINE 5'-PHOSPHATE DECARBOXYLASE"/>
    <property type="match status" value="1"/>
</dbReference>
<evidence type="ECO:0000313" key="9">
    <source>
        <dbReference type="EMBL" id="SDZ74576.1"/>
    </source>
</evidence>
<gene>
    <name evidence="9" type="ORF">SAMN04487990_101193</name>
</gene>
<evidence type="ECO:0000256" key="2">
    <source>
        <dbReference type="ARBA" id="ARBA00008847"/>
    </source>
</evidence>
<keyword evidence="10" id="KW-1185">Reference proteome</keyword>
<keyword evidence="3" id="KW-0210">Decarboxylase</keyword>
<name>A0A1H3VIH5_BIZPA</name>
<dbReference type="SMART" id="SM00934">
    <property type="entry name" value="OMPdecase"/>
    <property type="match status" value="1"/>
</dbReference>
<keyword evidence="5" id="KW-0456">Lyase</keyword>
<keyword evidence="4" id="KW-0665">Pyrimidine biosynthesis</keyword>
<feature type="domain" description="Orotidine 5'-phosphate decarboxylase" evidence="8">
    <location>
        <begin position="16"/>
        <end position="254"/>
    </location>
</feature>
<protein>
    <recommendedName>
        <fullName evidence="7">Orotidine-5'-phosphate decarboxylase</fullName>
        <ecNumber evidence="7">4.1.1.23</ecNumber>
    </recommendedName>
</protein>
<dbReference type="Pfam" id="PF00215">
    <property type="entry name" value="OMPdecase"/>
    <property type="match status" value="1"/>
</dbReference>
<evidence type="ECO:0000259" key="8">
    <source>
        <dbReference type="SMART" id="SM00934"/>
    </source>
</evidence>
<dbReference type="InterPro" id="IPR001754">
    <property type="entry name" value="OMPdeCOase_dom"/>
</dbReference>
<dbReference type="PANTHER" id="PTHR43375:SF1">
    <property type="entry name" value="OROTIDINE 5'-PHOSPHATE DECARBOXYLASE"/>
    <property type="match status" value="1"/>
</dbReference>
<organism evidence="9 10">
    <name type="scientific">Bizionia paragorgiae</name>
    <dbReference type="NCBI Taxonomy" id="283786"/>
    <lineage>
        <taxon>Bacteria</taxon>
        <taxon>Pseudomonadati</taxon>
        <taxon>Bacteroidota</taxon>
        <taxon>Flavobacteriia</taxon>
        <taxon>Flavobacteriales</taxon>
        <taxon>Flavobacteriaceae</taxon>
        <taxon>Bizionia</taxon>
    </lineage>
</organism>
<dbReference type="FunFam" id="3.20.20.70:FF:000157">
    <property type="entry name" value="Orotidine 5'-phosphate decarboxylase"/>
    <property type="match status" value="1"/>
</dbReference>
<dbReference type="CDD" id="cd04725">
    <property type="entry name" value="OMP_decarboxylase_like"/>
    <property type="match status" value="1"/>
</dbReference>
<evidence type="ECO:0000256" key="5">
    <source>
        <dbReference type="ARBA" id="ARBA00023239"/>
    </source>
</evidence>
<sequence length="271" mass="30232">MTTEQLTNEIRKKKSFLCIGLDVDLNKIPAHLLDLEDPIFEFNKAIIDATHHLCVAYKPNTAFYEAYGLKGWKALEKTINYLNTKYPEIFTIADAKRGDIGNTSTMYAKAFFEDLAFDSVTVAPYMGKDSVEPFLAFDNKHTIMLALTSNTGAFDFQTQNIDDKALYKHVLEISKSWENSERLMYVVGATKAEYFKEIRTIVPDSFLLVPGVGAQGGNLQDVCKYGMNNQVGLLINSSRGIIYASNGTDFAAEAASKALDLQQEMEMILGL</sequence>
<evidence type="ECO:0000256" key="4">
    <source>
        <dbReference type="ARBA" id="ARBA00022975"/>
    </source>
</evidence>
<dbReference type="NCBIfam" id="TIGR02127">
    <property type="entry name" value="pyrF_sub2"/>
    <property type="match status" value="1"/>
</dbReference>
<evidence type="ECO:0000256" key="1">
    <source>
        <dbReference type="ARBA" id="ARBA00004861"/>
    </source>
</evidence>
<dbReference type="AlphaFoldDB" id="A0A1H3VIH5"/>
<dbReference type="OrthoDB" id="9808470at2"/>
<dbReference type="UniPathway" id="UPA00070">
    <property type="reaction ID" value="UER00120"/>
</dbReference>
<evidence type="ECO:0000256" key="6">
    <source>
        <dbReference type="ARBA" id="ARBA00049157"/>
    </source>
</evidence>